<protein>
    <submittedName>
        <fullName evidence="1">Uncharacterized protein</fullName>
    </submittedName>
</protein>
<evidence type="ECO:0000313" key="2">
    <source>
        <dbReference type="Proteomes" id="UP000199054"/>
    </source>
</evidence>
<name>A0A1H8KC68_9RHOB</name>
<gene>
    <name evidence="1" type="ORF">SAMN04489859_102137</name>
</gene>
<sequence length="55" mass="6340">MAVRIETKLKRLIVASQEVGRVVIGAEIEGEKINLIFETPKDTMPADFIDWRRKK</sequence>
<organism evidence="1 2">
    <name type="scientific">Paracoccus alcaliphilus</name>
    <dbReference type="NCBI Taxonomy" id="34002"/>
    <lineage>
        <taxon>Bacteria</taxon>
        <taxon>Pseudomonadati</taxon>
        <taxon>Pseudomonadota</taxon>
        <taxon>Alphaproteobacteria</taxon>
        <taxon>Rhodobacterales</taxon>
        <taxon>Paracoccaceae</taxon>
        <taxon>Paracoccus</taxon>
    </lineage>
</organism>
<dbReference type="RefSeq" id="WP_170851857.1">
    <property type="nucleotide sequence ID" value="NZ_CP067124.1"/>
</dbReference>
<proteinExistence type="predicted"/>
<dbReference type="EMBL" id="FODE01000021">
    <property type="protein sequence ID" value="SEN89998.1"/>
    <property type="molecule type" value="Genomic_DNA"/>
</dbReference>
<accession>A0A1H8KC68</accession>
<reference evidence="1 2" key="1">
    <citation type="submission" date="2016-10" db="EMBL/GenBank/DDBJ databases">
        <authorList>
            <person name="de Groot N.N."/>
        </authorList>
    </citation>
    <scope>NUCLEOTIDE SEQUENCE [LARGE SCALE GENOMIC DNA]</scope>
    <source>
        <strain evidence="1 2">DSM 8512</strain>
    </source>
</reference>
<dbReference type="STRING" id="34002.SAMN04489859_102137"/>
<keyword evidence="2" id="KW-1185">Reference proteome</keyword>
<dbReference type="Proteomes" id="UP000199054">
    <property type="component" value="Unassembled WGS sequence"/>
</dbReference>
<dbReference type="AlphaFoldDB" id="A0A1H8KC68"/>
<evidence type="ECO:0000313" key="1">
    <source>
        <dbReference type="EMBL" id="SEN89998.1"/>
    </source>
</evidence>